<feature type="domain" description="FAR1" evidence="1">
    <location>
        <begin position="108"/>
        <end position="198"/>
    </location>
</feature>
<dbReference type="AlphaFoldDB" id="A0AAD9XFW1"/>
<evidence type="ECO:0000259" key="1">
    <source>
        <dbReference type="Pfam" id="PF03101"/>
    </source>
</evidence>
<evidence type="ECO:0008006" key="5">
    <source>
        <dbReference type="Google" id="ProtNLM"/>
    </source>
</evidence>
<accession>A0AAD9XFW1</accession>
<proteinExistence type="predicted"/>
<dbReference type="Proteomes" id="UP001280121">
    <property type="component" value="Unassembled WGS sequence"/>
</dbReference>
<evidence type="ECO:0000259" key="2">
    <source>
        <dbReference type="Pfam" id="PF10551"/>
    </source>
</evidence>
<protein>
    <recommendedName>
        <fullName evidence="5">Protein FAR1-RELATED SEQUENCE</fullName>
    </recommendedName>
</protein>
<reference evidence="3" key="1">
    <citation type="journal article" date="2023" name="Plant J.">
        <title>Genome sequences and population genomics provide insights into the demographic history, inbreeding, and mutation load of two 'living fossil' tree species of Dipteronia.</title>
        <authorList>
            <person name="Feng Y."/>
            <person name="Comes H.P."/>
            <person name="Chen J."/>
            <person name="Zhu S."/>
            <person name="Lu R."/>
            <person name="Zhang X."/>
            <person name="Li P."/>
            <person name="Qiu J."/>
            <person name="Olsen K.M."/>
            <person name="Qiu Y."/>
        </authorList>
    </citation>
    <scope>NUCLEOTIDE SEQUENCE</scope>
    <source>
        <strain evidence="3">KIB01</strain>
    </source>
</reference>
<name>A0AAD9XFW1_9ROSI</name>
<dbReference type="EMBL" id="JANJYI010000002">
    <property type="protein sequence ID" value="KAK2658487.1"/>
    <property type="molecule type" value="Genomic_DNA"/>
</dbReference>
<sequence>MDPDSYFGSMSKTNFDLKQGGPSAWDNVNTVDKNYHCGGSSYSMNNLDEHDSDHSLFTDPILSTTPVSTSNICNLPKLTELDEPGQFLSLQPTDVIGKEFGSVEDAESFYNNYSKAVGFSIRKDEMRRDRQGVITRRRWLCSKQGYRAQKYIQRIEKKCEPTAETREGCCASLKVQYQRNNKVWVVKEFVTQHTHGLVSQNHTQFLRSHRSLKESDIAQLKSWRTVGVKTAQVMDHFVDQAGSFSNVGHTKKDLQNRLDAVRKNELQSSDADCVISYLTAKTVIDPEFFFEYTTDEDDRFGNLFWADSTSRSNYGCFGDVLAFDATYKTNVYRRPLVMLVGVNHHKSTTIFGCGLLGDETVETYTWLLRTYLIAMHEKMPQSVVTDGDKAMHKAIKTVMPKSVRQLCCWHLERNVQTNVQDENFTQAFCSSMLTYMTPEDFELKWKNMVLKYRLNNNDWVNALYCKQKLWAETYLRQSFFGGMRSTQRCESMNSFLNRFVHCRIKLYEFMQNIDRALERIRHTETFNDYQCGNTTPVYSTHLTSLEKHAATIYTRNLFFLVRDEIKEETSFSICNFV</sequence>
<dbReference type="PANTHER" id="PTHR47718:SF15">
    <property type="entry name" value="PROTEIN FAR1-RELATED SEQUENCE 5-LIKE"/>
    <property type="match status" value="1"/>
</dbReference>
<organism evidence="3 4">
    <name type="scientific">Dipteronia dyeriana</name>
    <dbReference type="NCBI Taxonomy" id="168575"/>
    <lineage>
        <taxon>Eukaryota</taxon>
        <taxon>Viridiplantae</taxon>
        <taxon>Streptophyta</taxon>
        <taxon>Embryophyta</taxon>
        <taxon>Tracheophyta</taxon>
        <taxon>Spermatophyta</taxon>
        <taxon>Magnoliopsida</taxon>
        <taxon>eudicotyledons</taxon>
        <taxon>Gunneridae</taxon>
        <taxon>Pentapetalae</taxon>
        <taxon>rosids</taxon>
        <taxon>malvids</taxon>
        <taxon>Sapindales</taxon>
        <taxon>Sapindaceae</taxon>
        <taxon>Hippocastanoideae</taxon>
        <taxon>Acereae</taxon>
        <taxon>Dipteronia</taxon>
    </lineage>
</organism>
<dbReference type="InterPro" id="IPR018289">
    <property type="entry name" value="MULE_transposase_dom"/>
</dbReference>
<evidence type="ECO:0000313" key="4">
    <source>
        <dbReference type="Proteomes" id="UP001280121"/>
    </source>
</evidence>
<dbReference type="Pfam" id="PF03101">
    <property type="entry name" value="FAR1"/>
    <property type="match status" value="1"/>
</dbReference>
<feature type="domain" description="MULE transposase" evidence="2">
    <location>
        <begin position="320"/>
        <end position="413"/>
    </location>
</feature>
<gene>
    <name evidence="3" type="ORF">Ddye_005020</name>
</gene>
<comment type="caution">
    <text evidence="3">The sequence shown here is derived from an EMBL/GenBank/DDBJ whole genome shotgun (WGS) entry which is preliminary data.</text>
</comment>
<dbReference type="Pfam" id="PF10551">
    <property type="entry name" value="MULE"/>
    <property type="match status" value="1"/>
</dbReference>
<keyword evidence="4" id="KW-1185">Reference proteome</keyword>
<evidence type="ECO:0000313" key="3">
    <source>
        <dbReference type="EMBL" id="KAK2658487.1"/>
    </source>
</evidence>
<dbReference type="InterPro" id="IPR004330">
    <property type="entry name" value="FAR1_DNA_bnd_dom"/>
</dbReference>
<dbReference type="PANTHER" id="PTHR47718">
    <property type="entry name" value="OS01G0519700 PROTEIN"/>
    <property type="match status" value="1"/>
</dbReference>